<dbReference type="InterPro" id="IPR036324">
    <property type="entry name" value="Mn/Fe_SOD_N_sf"/>
</dbReference>
<evidence type="ECO:0000256" key="1">
    <source>
        <dbReference type="ARBA" id="ARBA00037226"/>
    </source>
</evidence>
<dbReference type="PANTHER" id="PTHR43595">
    <property type="entry name" value="37S RIBOSOMAL PROTEIN S26, MITOCHONDRIAL"/>
    <property type="match status" value="1"/>
</dbReference>
<dbReference type="SUPFAM" id="SSF54719">
    <property type="entry name" value="Fe,Mn superoxide dismutase (SOD), C-terminal domain"/>
    <property type="match status" value="1"/>
</dbReference>
<organism evidence="3 4">
    <name type="scientific">Verruconis gallopava</name>
    <dbReference type="NCBI Taxonomy" id="253628"/>
    <lineage>
        <taxon>Eukaryota</taxon>
        <taxon>Fungi</taxon>
        <taxon>Dikarya</taxon>
        <taxon>Ascomycota</taxon>
        <taxon>Pezizomycotina</taxon>
        <taxon>Dothideomycetes</taxon>
        <taxon>Pleosporomycetidae</taxon>
        <taxon>Venturiales</taxon>
        <taxon>Sympoventuriaceae</taxon>
        <taxon>Verruconis</taxon>
    </lineage>
</organism>
<evidence type="ECO:0000259" key="2">
    <source>
        <dbReference type="Pfam" id="PF02777"/>
    </source>
</evidence>
<sequence length="329" mass="36930">MNVQRICWRQSLCQLTPSCRRNISQAAAGATAKARQAPARRGGLFEVPRLWDAESFAYAQANGVHNRNEEGDSRKGLFTARGFNIAYTSYQDKMIKGFNQRIAERGIEGSIKDIVVQTARNPAEASLFNHASMAFNNHFFFEGITLRPTDEIPAKLKSALEKDFGSIDNLKAEMLAMAGAMFGPGFVWLVRAREANNSFKLLATYLAGSPLAGAHNRRQPIDMNTQNVAAAQAAGGLEGLSRAQFSEQHTVPQNSVGAFGKLSVDTRMLAYGGVNVTPCLCVSTWEHTYMYDWAYNKMQFLERWWNFIDWNRVHQISDVETDRSRFQRR</sequence>
<dbReference type="STRING" id="253628.A0A0D1XHF7"/>
<dbReference type="InParanoid" id="A0A0D1XHF7"/>
<dbReference type="SUPFAM" id="SSF46609">
    <property type="entry name" value="Fe,Mn superoxide dismutase (SOD), N-terminal domain"/>
    <property type="match status" value="1"/>
</dbReference>
<reference evidence="3 4" key="1">
    <citation type="submission" date="2015-01" db="EMBL/GenBank/DDBJ databases">
        <title>The Genome Sequence of Ochroconis gallopava CBS43764.</title>
        <authorList>
            <consortium name="The Broad Institute Genomics Platform"/>
            <person name="Cuomo C."/>
            <person name="de Hoog S."/>
            <person name="Gorbushina A."/>
            <person name="Stielow B."/>
            <person name="Teixiera M."/>
            <person name="Abouelleil A."/>
            <person name="Chapman S.B."/>
            <person name="Priest M."/>
            <person name="Young S.K."/>
            <person name="Wortman J."/>
            <person name="Nusbaum C."/>
            <person name="Birren B."/>
        </authorList>
    </citation>
    <scope>NUCLEOTIDE SEQUENCE [LARGE SCALE GENOMIC DNA]</scope>
    <source>
        <strain evidence="3 4">CBS 43764</strain>
    </source>
</reference>
<feature type="domain" description="Manganese/iron superoxide dismutase C-terminal" evidence="2">
    <location>
        <begin position="155"/>
        <end position="214"/>
    </location>
</feature>
<keyword evidence="4" id="KW-1185">Reference proteome</keyword>
<evidence type="ECO:0000313" key="4">
    <source>
        <dbReference type="Proteomes" id="UP000053259"/>
    </source>
</evidence>
<dbReference type="GeneID" id="27314818"/>
<dbReference type="GO" id="GO:0004784">
    <property type="term" value="F:superoxide dismutase activity"/>
    <property type="evidence" value="ECO:0007669"/>
    <property type="project" value="InterPro"/>
</dbReference>
<dbReference type="VEuPathDB" id="FungiDB:PV09_06845"/>
<gene>
    <name evidence="3" type="ORF">PV09_06845</name>
</gene>
<dbReference type="RefSeq" id="XP_016211530.1">
    <property type="nucleotide sequence ID" value="XM_016360544.1"/>
</dbReference>
<dbReference type="InterPro" id="IPR036314">
    <property type="entry name" value="SOD_C_sf"/>
</dbReference>
<dbReference type="HOGENOM" id="CLU_057349_1_0_1"/>
<dbReference type="Proteomes" id="UP000053259">
    <property type="component" value="Unassembled WGS sequence"/>
</dbReference>
<comment type="function">
    <text evidence="1">Component of the mitochondrial ribosome (mitoribosome), a dedicated translation machinery responsible for the synthesis of mitochondrial genome-encoded proteins, including at least some of the essential transmembrane subunits of the mitochondrial respiratory chain. The mitoribosomes are attached to the mitochondrial inner membrane and translation products are cotranslationally integrated into the membrane.</text>
</comment>
<protein>
    <recommendedName>
        <fullName evidence="2">Manganese/iron superoxide dismutase C-terminal domain-containing protein</fullName>
    </recommendedName>
</protein>
<dbReference type="Gene3D" id="3.55.40.20">
    <property type="entry name" value="Iron/manganese superoxide dismutase, C-terminal domain"/>
    <property type="match status" value="1"/>
</dbReference>
<feature type="domain" description="Manganese/iron superoxide dismutase C-terminal" evidence="2">
    <location>
        <begin position="275"/>
        <end position="315"/>
    </location>
</feature>
<proteinExistence type="predicted"/>
<accession>A0A0D1XHF7</accession>
<dbReference type="GO" id="GO:0005737">
    <property type="term" value="C:cytoplasm"/>
    <property type="evidence" value="ECO:0007669"/>
    <property type="project" value="TreeGrafter"/>
</dbReference>
<dbReference type="PANTHER" id="PTHR43595:SF2">
    <property type="entry name" value="SMALL RIBOSOMAL SUBUNIT PROTEIN MS42"/>
    <property type="match status" value="1"/>
</dbReference>
<dbReference type="InterPro" id="IPR019832">
    <property type="entry name" value="Mn/Fe_SOD_C"/>
</dbReference>
<dbReference type="AlphaFoldDB" id="A0A0D1XHF7"/>
<dbReference type="EMBL" id="KN847553">
    <property type="protein sequence ID" value="KIW01661.1"/>
    <property type="molecule type" value="Genomic_DNA"/>
</dbReference>
<name>A0A0D1XHF7_9PEZI</name>
<dbReference type="OrthoDB" id="275227at2759"/>
<dbReference type="GO" id="GO:0046872">
    <property type="term" value="F:metal ion binding"/>
    <property type="evidence" value="ECO:0007669"/>
    <property type="project" value="InterPro"/>
</dbReference>
<dbReference type="FunCoup" id="A0A0D1XHF7">
    <property type="interactions" value="187"/>
</dbReference>
<dbReference type="Pfam" id="PF02777">
    <property type="entry name" value="Sod_Fe_C"/>
    <property type="match status" value="2"/>
</dbReference>
<evidence type="ECO:0000313" key="3">
    <source>
        <dbReference type="EMBL" id="KIW01661.1"/>
    </source>
</evidence>